<evidence type="ECO:0000313" key="1">
    <source>
        <dbReference type="EMBL" id="CCO93804.1"/>
    </source>
</evidence>
<reference evidence="1 2" key="2">
    <citation type="submission" date="2013-04" db="EMBL/GenBank/DDBJ databases">
        <title>Comparative genomics of 12 strains of Erwinia amylovora identifies a pan-genome with a large conserved core and provides insights into host specificity.</title>
        <authorList>
            <person name="Mann R.A."/>
            <person name="Smits T.H.M."/>
            <person name="Buehlmann A."/>
            <person name="Blom J."/>
            <person name="Goesmann A."/>
            <person name="Frey J.E."/>
            <person name="Plummer K.M."/>
            <person name="Beer S.V."/>
            <person name="Luck J."/>
            <person name="Duffy B."/>
            <person name="Rodoni B."/>
        </authorList>
    </citation>
    <scope>NUCLEOTIDE SEQUENCE [LARGE SCALE GENOMIC DNA]</scope>
    <source>
        <strain evidence="2">CFBP 1232</strain>
    </source>
</reference>
<dbReference type="AlphaFoldDB" id="A0A831EQQ7"/>
<proteinExistence type="predicted"/>
<name>A0A831EQQ7_ERWAM</name>
<organism evidence="1 2">
    <name type="scientific">Erwinia amylovora NBRC 12687 = CFBP 1232</name>
    <dbReference type="NCBI Taxonomy" id="1219359"/>
    <lineage>
        <taxon>Bacteria</taxon>
        <taxon>Pseudomonadati</taxon>
        <taxon>Pseudomonadota</taxon>
        <taxon>Gammaproteobacteria</taxon>
        <taxon>Enterobacterales</taxon>
        <taxon>Erwiniaceae</taxon>
        <taxon>Erwinia</taxon>
    </lineage>
</organism>
<evidence type="ECO:0000313" key="2">
    <source>
        <dbReference type="Proteomes" id="UP000013111"/>
    </source>
</evidence>
<dbReference type="EMBL" id="CAPB01000020">
    <property type="protein sequence ID" value="CCO93804.1"/>
    <property type="molecule type" value="Genomic_DNA"/>
</dbReference>
<protein>
    <submittedName>
        <fullName evidence="1">Uncharacterized protein</fullName>
    </submittedName>
</protein>
<dbReference type="Proteomes" id="UP000013111">
    <property type="component" value="Unassembled WGS sequence"/>
</dbReference>
<comment type="caution">
    <text evidence="1">The sequence shown here is derived from an EMBL/GenBank/DDBJ whole genome shotgun (WGS) entry which is preliminary data.</text>
</comment>
<reference evidence="1 2" key="1">
    <citation type="submission" date="2012-11" db="EMBL/GenBank/DDBJ databases">
        <authorList>
            <person name="Linke B."/>
        </authorList>
    </citation>
    <scope>NUCLEOTIDE SEQUENCE [LARGE SCALE GENOMIC DNA]</scope>
    <source>
        <strain evidence="2">CFBP 1232</strain>
    </source>
</reference>
<sequence length="38" mass="4790">MRHLSVNSLIRKMNLRIYFLLEMTRFRYAQYANNLRKK</sequence>
<accession>A0A831EQQ7</accession>
<gene>
    <name evidence="1" type="ORF">BN437_1874</name>
</gene>